<keyword evidence="1" id="KW-0732">Signal</keyword>
<feature type="signal peptide" evidence="1">
    <location>
        <begin position="1"/>
        <end position="18"/>
    </location>
</feature>
<dbReference type="EMBL" id="SIRT01000001">
    <property type="protein sequence ID" value="TBN06730.1"/>
    <property type="molecule type" value="Genomic_DNA"/>
</dbReference>
<name>A0A4Q9FLV8_9FLAO</name>
<proteinExistence type="predicted"/>
<evidence type="ECO:0000313" key="2">
    <source>
        <dbReference type="EMBL" id="TBN06730.1"/>
    </source>
</evidence>
<accession>A0A4Q9FLV8</accession>
<evidence type="ECO:0000256" key="1">
    <source>
        <dbReference type="SAM" id="SignalP"/>
    </source>
</evidence>
<dbReference type="Proteomes" id="UP000291142">
    <property type="component" value="Unassembled WGS sequence"/>
</dbReference>
<evidence type="ECO:0000313" key="3">
    <source>
        <dbReference type="Proteomes" id="UP000291142"/>
    </source>
</evidence>
<feature type="chain" id="PRO_5020190429" evidence="1">
    <location>
        <begin position="19"/>
        <end position="123"/>
    </location>
</feature>
<keyword evidence="3" id="KW-1185">Reference proteome</keyword>
<reference evidence="2 3" key="1">
    <citation type="submission" date="2019-02" db="EMBL/GenBank/DDBJ databases">
        <title>Hyunsoonleella sp., isolated from marine sediment.</title>
        <authorList>
            <person name="Liu B.-T."/>
        </authorList>
    </citation>
    <scope>NUCLEOTIDE SEQUENCE [LARGE SCALE GENOMIC DNA]</scope>
    <source>
        <strain evidence="2 3">T58</strain>
    </source>
</reference>
<dbReference type="RefSeq" id="WP_130962717.1">
    <property type="nucleotide sequence ID" value="NZ_SIRT01000001.1"/>
</dbReference>
<dbReference type="AlphaFoldDB" id="A0A4Q9FLV8"/>
<protein>
    <submittedName>
        <fullName evidence="2">Uncharacterized protein</fullName>
    </submittedName>
</protein>
<sequence length="123" mass="14275">MRHIFLLLLLSFTSLAFAQYPDTTYESPEIRKEAKQIVQTYDAQLGLDGAQEPIFLDKIEDYLVLTHNAKKNLDGKEELDALTSLMAKQSLDMQDILTRPQFQLYKKIWQDIQPIKIITDESK</sequence>
<gene>
    <name evidence="2" type="ORF">EYD45_02275</name>
</gene>
<organism evidence="2 3">
    <name type="scientific">Hyunsoonleella flava</name>
    <dbReference type="NCBI Taxonomy" id="2527939"/>
    <lineage>
        <taxon>Bacteria</taxon>
        <taxon>Pseudomonadati</taxon>
        <taxon>Bacteroidota</taxon>
        <taxon>Flavobacteriia</taxon>
        <taxon>Flavobacteriales</taxon>
        <taxon>Flavobacteriaceae</taxon>
    </lineage>
</organism>
<comment type="caution">
    <text evidence="2">The sequence shown here is derived from an EMBL/GenBank/DDBJ whole genome shotgun (WGS) entry which is preliminary data.</text>
</comment>
<dbReference type="OrthoDB" id="1453593at2"/>